<name>A0A3E0E7R0_9FLAO</name>
<dbReference type="RefSeq" id="WP_170141495.1">
    <property type="nucleotide sequence ID" value="NZ_QUNI01000014.1"/>
</dbReference>
<protein>
    <submittedName>
        <fullName evidence="1">Uncharacterized protein</fullName>
    </submittedName>
</protein>
<gene>
    <name evidence="1" type="ORF">C8P67_114139</name>
</gene>
<sequence>MGIQTARKGVYRLGNCIEIRNFPVFGKECAGVIYRRYETAEAEFADKTMIKIVVLVREFRTGIVSVMTGFLGKFFL</sequence>
<dbReference type="EMBL" id="QUNI01000014">
    <property type="protein sequence ID" value="REG93036.1"/>
    <property type="molecule type" value="Genomic_DNA"/>
</dbReference>
<reference evidence="1 2" key="1">
    <citation type="submission" date="2018-08" db="EMBL/GenBank/DDBJ databases">
        <title>Genomic Encyclopedia of Archaeal and Bacterial Type Strains, Phase II (KMG-II): from individual species to whole genera.</title>
        <authorList>
            <person name="Goeker M."/>
        </authorList>
    </citation>
    <scope>NUCLEOTIDE SEQUENCE [LARGE SCALE GENOMIC DNA]</scope>
    <source>
        <strain evidence="1 2">DSM 100880</strain>
    </source>
</reference>
<comment type="caution">
    <text evidence="1">The sequence shown here is derived from an EMBL/GenBank/DDBJ whole genome shotgun (WGS) entry which is preliminary data.</text>
</comment>
<organism evidence="1 2">
    <name type="scientific">Flavobacterium aquicola</name>
    <dbReference type="NCBI Taxonomy" id="1682742"/>
    <lineage>
        <taxon>Bacteria</taxon>
        <taxon>Pseudomonadati</taxon>
        <taxon>Bacteroidota</taxon>
        <taxon>Flavobacteriia</taxon>
        <taxon>Flavobacteriales</taxon>
        <taxon>Flavobacteriaceae</taxon>
        <taxon>Flavobacterium</taxon>
    </lineage>
</organism>
<dbReference type="AlphaFoldDB" id="A0A3E0E7R0"/>
<keyword evidence="2" id="KW-1185">Reference proteome</keyword>
<accession>A0A3E0E7R0</accession>
<dbReference type="Proteomes" id="UP000257136">
    <property type="component" value="Unassembled WGS sequence"/>
</dbReference>
<evidence type="ECO:0000313" key="1">
    <source>
        <dbReference type="EMBL" id="REG93036.1"/>
    </source>
</evidence>
<evidence type="ECO:0000313" key="2">
    <source>
        <dbReference type="Proteomes" id="UP000257136"/>
    </source>
</evidence>
<proteinExistence type="predicted"/>